<evidence type="ECO:0000256" key="11">
    <source>
        <dbReference type="ARBA" id="ARBA00044141"/>
    </source>
</evidence>
<evidence type="ECO:0000256" key="14">
    <source>
        <dbReference type="ARBA" id="ARBA00044351"/>
    </source>
</evidence>
<keyword evidence="17" id="KW-1185">Reference proteome</keyword>
<evidence type="ECO:0000256" key="12">
    <source>
        <dbReference type="ARBA" id="ARBA00044252"/>
    </source>
</evidence>
<comment type="subunit">
    <text evidence="2">Homodimer.</text>
</comment>
<dbReference type="InterPro" id="IPR036005">
    <property type="entry name" value="Creatinase/aminopeptidase-like"/>
</dbReference>
<keyword evidence="5" id="KW-0378">Hydrolase</keyword>
<feature type="domain" description="Aminopeptidase P N-terminal" evidence="16">
    <location>
        <begin position="19"/>
        <end position="155"/>
    </location>
</feature>
<evidence type="ECO:0000256" key="13">
    <source>
        <dbReference type="ARBA" id="ARBA00044284"/>
    </source>
</evidence>
<dbReference type="SUPFAM" id="SSF53092">
    <property type="entry name" value="Creatinase/prolidase N-terminal domain"/>
    <property type="match status" value="1"/>
</dbReference>
<evidence type="ECO:0000256" key="10">
    <source>
        <dbReference type="ARBA" id="ARBA00044051"/>
    </source>
</evidence>
<dbReference type="InterPro" id="IPR007865">
    <property type="entry name" value="Aminopep_P_N"/>
</dbReference>
<evidence type="ECO:0000256" key="4">
    <source>
        <dbReference type="ARBA" id="ARBA00022723"/>
    </source>
</evidence>
<dbReference type="Pfam" id="PF00557">
    <property type="entry name" value="Peptidase_M24"/>
    <property type="match status" value="1"/>
</dbReference>
<evidence type="ECO:0000256" key="8">
    <source>
        <dbReference type="ARBA" id="ARBA00023211"/>
    </source>
</evidence>
<dbReference type="GeneID" id="106459525"/>
<evidence type="ECO:0000256" key="5">
    <source>
        <dbReference type="ARBA" id="ARBA00022801"/>
    </source>
</evidence>
<dbReference type="PANTHER" id="PTHR48480:SF2">
    <property type="entry name" value="PEPTIDASE D"/>
    <property type="match status" value="1"/>
</dbReference>
<dbReference type="InterPro" id="IPR029149">
    <property type="entry name" value="Creatin/AminoP/Spt16_N"/>
</dbReference>
<dbReference type="Proteomes" id="UP000694941">
    <property type="component" value="Unplaced"/>
</dbReference>
<dbReference type="RefSeq" id="XP_013774609.1">
    <property type="nucleotide sequence ID" value="XM_013919155.2"/>
</dbReference>
<dbReference type="EC" id="3.4.13.9" evidence="10"/>
<evidence type="ECO:0000256" key="3">
    <source>
        <dbReference type="ARBA" id="ARBA00022670"/>
    </source>
</evidence>
<keyword evidence="6" id="KW-0224">Dipeptidase</keyword>
<protein>
    <recommendedName>
        <fullName evidence="11">Xaa-Pro dipeptidase</fullName>
        <ecNumber evidence="10">3.4.13.9</ecNumber>
    </recommendedName>
    <alternativeName>
        <fullName evidence="14">Imidodipeptidase</fullName>
    </alternativeName>
    <alternativeName>
        <fullName evidence="12">Peptidase D</fullName>
    </alternativeName>
    <alternativeName>
        <fullName evidence="13">Proline dipeptidase</fullName>
    </alternativeName>
</protein>
<dbReference type="Pfam" id="PF05195">
    <property type="entry name" value="AMP_N"/>
    <property type="match status" value="1"/>
</dbReference>
<evidence type="ECO:0000256" key="2">
    <source>
        <dbReference type="ARBA" id="ARBA00011738"/>
    </source>
</evidence>
<dbReference type="PANTHER" id="PTHR48480">
    <property type="match status" value="1"/>
</dbReference>
<dbReference type="Gene3D" id="3.40.350.10">
    <property type="entry name" value="Creatinase/prolidase N-terminal domain"/>
    <property type="match status" value="1"/>
</dbReference>
<evidence type="ECO:0000256" key="6">
    <source>
        <dbReference type="ARBA" id="ARBA00022997"/>
    </source>
</evidence>
<dbReference type="SMART" id="SM01011">
    <property type="entry name" value="AMP_N"/>
    <property type="match status" value="1"/>
</dbReference>
<evidence type="ECO:0000256" key="9">
    <source>
        <dbReference type="ARBA" id="ARBA00043990"/>
    </source>
</evidence>
<comment type="catalytic activity">
    <reaction evidence="15">
        <text>Xaa-L-Pro dipeptide + H2O = an L-alpha-amino acid + L-proline</text>
        <dbReference type="Rhea" id="RHEA:76407"/>
        <dbReference type="ChEBI" id="CHEBI:15377"/>
        <dbReference type="ChEBI" id="CHEBI:59869"/>
        <dbReference type="ChEBI" id="CHEBI:60039"/>
        <dbReference type="ChEBI" id="CHEBI:195196"/>
        <dbReference type="EC" id="3.4.13.9"/>
    </reaction>
</comment>
<evidence type="ECO:0000313" key="17">
    <source>
        <dbReference type="Proteomes" id="UP000694941"/>
    </source>
</evidence>
<evidence type="ECO:0000256" key="1">
    <source>
        <dbReference type="ARBA" id="ARBA00001936"/>
    </source>
</evidence>
<dbReference type="Gene3D" id="3.90.230.10">
    <property type="entry name" value="Creatinase/methionine aminopeptidase superfamily"/>
    <property type="match status" value="1"/>
</dbReference>
<keyword evidence="4" id="KW-0479">Metal-binding</keyword>
<reference evidence="18" key="1">
    <citation type="submission" date="2025-08" db="UniProtKB">
        <authorList>
            <consortium name="RefSeq"/>
        </authorList>
    </citation>
    <scope>IDENTIFICATION</scope>
    <source>
        <tissue evidence="18">Muscle</tissue>
    </source>
</reference>
<evidence type="ECO:0000313" key="18">
    <source>
        <dbReference type="RefSeq" id="XP_013774609.1"/>
    </source>
</evidence>
<dbReference type="InterPro" id="IPR052433">
    <property type="entry name" value="X-Pro_dipept-like"/>
</dbReference>
<accession>A0ABM1B4F9</accession>
<keyword evidence="3" id="KW-0645">Protease</keyword>
<organism evidence="17 18">
    <name type="scientific">Limulus polyphemus</name>
    <name type="common">Atlantic horseshoe crab</name>
    <dbReference type="NCBI Taxonomy" id="6850"/>
    <lineage>
        <taxon>Eukaryota</taxon>
        <taxon>Metazoa</taxon>
        <taxon>Ecdysozoa</taxon>
        <taxon>Arthropoda</taxon>
        <taxon>Chelicerata</taxon>
        <taxon>Merostomata</taxon>
        <taxon>Xiphosura</taxon>
        <taxon>Limulidae</taxon>
        <taxon>Limulus</taxon>
    </lineage>
</organism>
<keyword evidence="7" id="KW-0482">Metalloprotease</keyword>
<comment type="similarity">
    <text evidence="9">Belongs to the peptidase M24B family. Eukaryotic-type prolidase subfamily.</text>
</comment>
<gene>
    <name evidence="18" type="primary">LOC106459525</name>
</gene>
<dbReference type="InterPro" id="IPR000994">
    <property type="entry name" value="Pept_M24"/>
</dbReference>
<evidence type="ECO:0000256" key="15">
    <source>
        <dbReference type="ARBA" id="ARBA00048994"/>
    </source>
</evidence>
<sequence length="499" mass="56148">MASLKAQPAFCMGEHTLTVPIKLHDLNRQRLCDRLRAKNVPENSVVVLQGGESTTRYCSDMEQVFRQESYFHWTFGVIEPDCYGAIEVKTGKSHLFVPKLPESYAVWMGKLHSLEFFKDRYGVDEAHYVTDIADVLAGLKPDILLTLKGINTDSGKTCREAAFEGIGQFKVDNKLLHPEIMECRVIKTPLEIEILRYTNRISSDAHKEVMKRVRIGMKEYQLESIFQHYCYFTGGSRHMSYTCICGSGENGAVLHYGHAGAPNDKTVRDGDICLFDMGCDYCCYTSDITCSFPANGKFTEDQKAIYESVYKASRAVMNAVKPGVSWVDMHLLAERTQLEELKRHGLLKGDVDEMMKAHLGAVFMPHGLGHFMGCDVHDVGGYPEDGPPRPSEPGVRSLRTARNLEEGMVLTIEPGIYFIDALLEQTLNNPEQAKFLVPEVIERFRNFGGVRIEDDIVITSDGMELLTCVPRTVEEIEAIMAEGRQLPSPFPQEKLQPKE</sequence>
<comment type="cofactor">
    <cofactor evidence="1">
        <name>Mn(2+)</name>
        <dbReference type="ChEBI" id="CHEBI:29035"/>
    </cofactor>
</comment>
<name>A0ABM1B4F9_LIMPO</name>
<evidence type="ECO:0000256" key="7">
    <source>
        <dbReference type="ARBA" id="ARBA00023049"/>
    </source>
</evidence>
<keyword evidence="8" id="KW-0464">Manganese</keyword>
<proteinExistence type="inferred from homology"/>
<dbReference type="SUPFAM" id="SSF55920">
    <property type="entry name" value="Creatinase/aminopeptidase"/>
    <property type="match status" value="1"/>
</dbReference>
<evidence type="ECO:0000259" key="16">
    <source>
        <dbReference type="SMART" id="SM01011"/>
    </source>
</evidence>
<dbReference type="CDD" id="cd01087">
    <property type="entry name" value="Prolidase"/>
    <property type="match status" value="1"/>
</dbReference>